<evidence type="ECO:0000256" key="1">
    <source>
        <dbReference type="SAM" id="Phobius"/>
    </source>
</evidence>
<evidence type="ECO:0000313" key="3">
    <source>
        <dbReference type="Proteomes" id="UP000239203"/>
    </source>
</evidence>
<comment type="caution">
    <text evidence="2">The sequence shown here is derived from an EMBL/GenBank/DDBJ whole genome shotgun (WGS) entry which is preliminary data.</text>
</comment>
<sequence>MGLLGMYADNPSRLEYSVFAWVFVGSLPFNLVALASVRHARSMAIAWHPFAVALFVAFVVWHAAGTGALAGWWLPRWGIAFMIASSLPASIAYQAAMTALCALVIVGDRHRAHSATRVRRSEPAG</sequence>
<accession>A0A2S6GJB9</accession>
<keyword evidence="1" id="KW-0472">Membrane</keyword>
<name>A0A2S6GJB9_9PSEU</name>
<feature type="transmembrane region" description="Helical" evidence="1">
    <location>
        <begin position="16"/>
        <end position="37"/>
    </location>
</feature>
<gene>
    <name evidence="2" type="ORF">CLV40_11593</name>
</gene>
<reference evidence="2 3" key="1">
    <citation type="submission" date="2018-02" db="EMBL/GenBank/DDBJ databases">
        <title>Genomic Encyclopedia of Archaeal and Bacterial Type Strains, Phase II (KMG-II): from individual species to whole genera.</title>
        <authorList>
            <person name="Goeker M."/>
        </authorList>
    </citation>
    <scope>NUCLEOTIDE SEQUENCE [LARGE SCALE GENOMIC DNA]</scope>
    <source>
        <strain evidence="2 3">YU 961-1</strain>
    </source>
</reference>
<dbReference type="Proteomes" id="UP000239203">
    <property type="component" value="Unassembled WGS sequence"/>
</dbReference>
<keyword evidence="1" id="KW-1133">Transmembrane helix</keyword>
<keyword evidence="3" id="KW-1185">Reference proteome</keyword>
<dbReference type="EMBL" id="PTIX01000015">
    <property type="protein sequence ID" value="PPK65246.1"/>
    <property type="molecule type" value="Genomic_DNA"/>
</dbReference>
<protein>
    <submittedName>
        <fullName evidence="2">Uncharacterized protein</fullName>
    </submittedName>
</protein>
<dbReference type="AlphaFoldDB" id="A0A2S6GJB9"/>
<organism evidence="2 3">
    <name type="scientific">Actinokineospora auranticolor</name>
    <dbReference type="NCBI Taxonomy" id="155976"/>
    <lineage>
        <taxon>Bacteria</taxon>
        <taxon>Bacillati</taxon>
        <taxon>Actinomycetota</taxon>
        <taxon>Actinomycetes</taxon>
        <taxon>Pseudonocardiales</taxon>
        <taxon>Pseudonocardiaceae</taxon>
        <taxon>Actinokineospora</taxon>
    </lineage>
</organism>
<feature type="transmembrane region" description="Helical" evidence="1">
    <location>
        <begin position="79"/>
        <end position="107"/>
    </location>
</feature>
<feature type="transmembrane region" description="Helical" evidence="1">
    <location>
        <begin position="49"/>
        <end position="73"/>
    </location>
</feature>
<proteinExistence type="predicted"/>
<evidence type="ECO:0000313" key="2">
    <source>
        <dbReference type="EMBL" id="PPK65246.1"/>
    </source>
</evidence>
<keyword evidence="1" id="KW-0812">Transmembrane</keyword>